<dbReference type="RefSeq" id="WP_013096383.1">
    <property type="nucleotide sequence ID" value="NC_014121.1"/>
</dbReference>
<evidence type="ECO:0000313" key="2">
    <source>
        <dbReference type="Proteomes" id="UP000002363"/>
    </source>
</evidence>
<proteinExistence type="predicted"/>
<organism evidence="1 2">
    <name type="scientific">Enterobacter cloacae subsp. cloacae (strain ATCC 13047 / DSM 30054 / NBRC 13535 / NCTC 10005 / WDCM 00083 / NCDC 279-56)</name>
    <dbReference type="NCBI Taxonomy" id="716541"/>
    <lineage>
        <taxon>Bacteria</taxon>
        <taxon>Pseudomonadati</taxon>
        <taxon>Pseudomonadota</taxon>
        <taxon>Gammaproteobacteria</taxon>
        <taxon>Enterobacterales</taxon>
        <taxon>Enterobacteriaceae</taxon>
        <taxon>Enterobacter</taxon>
        <taxon>Enterobacter cloacae complex</taxon>
    </lineage>
</organism>
<reference evidence="1 2" key="1">
    <citation type="journal article" date="2010" name="J. Bacteriol.">
        <title>Complete genome sequence of Enterobacter cloacae subsp. cloacae type strain ATCC 13047.</title>
        <authorList>
            <person name="Ren Y."/>
            <person name="Ren Y."/>
            <person name="Zhou Z."/>
            <person name="Guo X."/>
            <person name="Li Y."/>
            <person name="Feng L."/>
            <person name="Wang L."/>
        </authorList>
    </citation>
    <scope>NUCLEOTIDE SEQUENCE [LARGE SCALE GENOMIC DNA]</scope>
    <source>
        <strain evidence="2">ATCC 13047 / DSM 30054 / NBRC 13535 / NCTC 10005 / WDCM 00083 / NCDC 279-56</strain>
    </source>
</reference>
<protein>
    <submittedName>
        <fullName evidence="1">Putative oxidoreductase</fullName>
    </submittedName>
</protein>
<name>A0A0H3CHE2_ENTCC</name>
<dbReference type="InterPro" id="IPR029032">
    <property type="entry name" value="AhpD-like"/>
</dbReference>
<dbReference type="EMBL" id="CP001918">
    <property type="protein sequence ID" value="ADF61314.1"/>
    <property type="molecule type" value="Genomic_DNA"/>
</dbReference>
<dbReference type="AlphaFoldDB" id="A0A0H3CHE2"/>
<accession>A0A0H3CHE2</accession>
<dbReference type="Gene3D" id="1.20.1290.10">
    <property type="entry name" value="AhpD-like"/>
    <property type="match status" value="1"/>
</dbReference>
<keyword evidence="2" id="KW-1185">Reference proteome</keyword>
<evidence type="ECO:0000313" key="1">
    <source>
        <dbReference type="EMBL" id="ADF61314.1"/>
    </source>
</evidence>
<sequence length="328" mass="36040">MEQRRFSGKGHWYHETQSNHAQTDVLPLVPEAANVDDRFLLDLALPDEIVTACAGWLTPARALCHRLFPLDIAVNRLHTLSAYDRLSTALTVAQACGVQRLCNHYAALLAPLPGPDSSRESNRRLAQITQYARQLASSPDVIDDKAQNQLDEVGLTTYDIVLISQIIGFIGFQARVVAVFQALLGHPVRWLPGHHIQPHTLPARPGAWIALLPVVELRYASAHQLESLSRWQAEPALQALTPVLCHEPTLLDLTGEILNYCRNEDRAASPALLAAVELLTRSPGRFSAAQFNPLTEEGLPAGRAIALLTRSALDGWLERLKVALGKAE</sequence>
<dbReference type="PATRIC" id="fig|716541.4.peg.1960"/>
<dbReference type="SUPFAM" id="SSF69118">
    <property type="entry name" value="AhpD-like"/>
    <property type="match status" value="2"/>
</dbReference>
<dbReference type="STRING" id="716541.ECL_01756"/>
<dbReference type="Proteomes" id="UP000002363">
    <property type="component" value="Chromosome"/>
</dbReference>
<gene>
    <name evidence="1" type="ordered locus">ECL_01756</name>
</gene>
<dbReference type="OrthoDB" id="6496098at2"/>
<dbReference type="EnsemblBacteria" id="ADF61314">
    <property type="protein sequence ID" value="ADF61314"/>
    <property type="gene ID" value="ECL_01756"/>
</dbReference>
<dbReference type="eggNOG" id="COG4950">
    <property type="taxonomic scope" value="Bacteria"/>
</dbReference>
<dbReference type="KEGG" id="enc:ECL_01756"/>
<dbReference type="HOGENOM" id="CLU_057689_0_0_6"/>